<evidence type="ECO:0000313" key="4">
    <source>
        <dbReference type="EMBL" id="GAA0619580.1"/>
    </source>
</evidence>
<feature type="domain" description="Response regulatory" evidence="3">
    <location>
        <begin position="4"/>
        <end position="118"/>
    </location>
</feature>
<dbReference type="SMART" id="SM00448">
    <property type="entry name" value="REC"/>
    <property type="match status" value="1"/>
</dbReference>
<evidence type="ECO:0000259" key="3">
    <source>
        <dbReference type="PROSITE" id="PS50110"/>
    </source>
</evidence>
<dbReference type="SUPFAM" id="SSF52172">
    <property type="entry name" value="CheY-like"/>
    <property type="match status" value="1"/>
</dbReference>
<accession>A0ABN1GU23</accession>
<dbReference type="PROSITE" id="PS50110">
    <property type="entry name" value="RESPONSE_REGULATORY"/>
    <property type="match status" value="1"/>
</dbReference>
<dbReference type="InterPro" id="IPR050595">
    <property type="entry name" value="Bact_response_regulator"/>
</dbReference>
<dbReference type="InterPro" id="IPR001789">
    <property type="entry name" value="Sig_transdc_resp-reg_receiver"/>
</dbReference>
<evidence type="ECO:0000256" key="1">
    <source>
        <dbReference type="ARBA" id="ARBA00022553"/>
    </source>
</evidence>
<dbReference type="Pfam" id="PF00072">
    <property type="entry name" value="Response_reg"/>
    <property type="match status" value="1"/>
</dbReference>
<gene>
    <name evidence="4" type="ORF">GCM10009422_13900</name>
</gene>
<evidence type="ECO:0000313" key="5">
    <source>
        <dbReference type="Proteomes" id="UP001501352"/>
    </source>
</evidence>
<proteinExistence type="predicted"/>
<protein>
    <recommendedName>
        <fullName evidence="3">Response regulatory domain-containing protein</fullName>
    </recommendedName>
</protein>
<dbReference type="PANTHER" id="PTHR44591:SF25">
    <property type="entry name" value="CHEMOTAXIS TWO-COMPONENT RESPONSE REGULATOR"/>
    <property type="match status" value="1"/>
</dbReference>
<dbReference type="RefSeq" id="WP_343792066.1">
    <property type="nucleotide sequence ID" value="NZ_BAAAGA010000002.1"/>
</dbReference>
<sequence>MSESVLVVDDDAQLAAAAVLFLTQAGYEARSVGNGAAALVHLADAPVDLVLMDIRMQGMDGVETLRRIRKSGNDVPVVMMTADGRPEVVRDVLATGGNGYLMKPFEPEDVIARVRRALDAAKIAPR</sequence>
<feature type="modified residue" description="4-aspartylphosphate" evidence="2">
    <location>
        <position position="53"/>
    </location>
</feature>
<keyword evidence="5" id="KW-1185">Reference proteome</keyword>
<organism evidence="4 5">
    <name type="scientific">Brevundimonas kwangchunensis</name>
    <dbReference type="NCBI Taxonomy" id="322163"/>
    <lineage>
        <taxon>Bacteria</taxon>
        <taxon>Pseudomonadati</taxon>
        <taxon>Pseudomonadota</taxon>
        <taxon>Alphaproteobacteria</taxon>
        <taxon>Caulobacterales</taxon>
        <taxon>Caulobacteraceae</taxon>
        <taxon>Brevundimonas</taxon>
    </lineage>
</organism>
<keyword evidence="1 2" id="KW-0597">Phosphoprotein</keyword>
<evidence type="ECO:0000256" key="2">
    <source>
        <dbReference type="PROSITE-ProRule" id="PRU00169"/>
    </source>
</evidence>
<dbReference type="CDD" id="cd17546">
    <property type="entry name" value="REC_hyHK_CKI1_RcsC-like"/>
    <property type="match status" value="1"/>
</dbReference>
<dbReference type="EMBL" id="BAAAGA010000002">
    <property type="protein sequence ID" value="GAA0619580.1"/>
    <property type="molecule type" value="Genomic_DNA"/>
</dbReference>
<comment type="caution">
    <text evidence="4">The sequence shown here is derived from an EMBL/GenBank/DDBJ whole genome shotgun (WGS) entry which is preliminary data.</text>
</comment>
<name>A0ABN1GU23_9CAUL</name>
<dbReference type="Proteomes" id="UP001501352">
    <property type="component" value="Unassembled WGS sequence"/>
</dbReference>
<reference evidence="4 5" key="1">
    <citation type="journal article" date="2019" name="Int. J. Syst. Evol. Microbiol.">
        <title>The Global Catalogue of Microorganisms (GCM) 10K type strain sequencing project: providing services to taxonomists for standard genome sequencing and annotation.</title>
        <authorList>
            <consortium name="The Broad Institute Genomics Platform"/>
            <consortium name="The Broad Institute Genome Sequencing Center for Infectious Disease"/>
            <person name="Wu L."/>
            <person name="Ma J."/>
        </authorList>
    </citation>
    <scope>NUCLEOTIDE SEQUENCE [LARGE SCALE GENOMIC DNA]</scope>
    <source>
        <strain evidence="4 5">JCM 12928</strain>
    </source>
</reference>
<dbReference type="InterPro" id="IPR011006">
    <property type="entry name" value="CheY-like_superfamily"/>
</dbReference>
<dbReference type="PANTHER" id="PTHR44591">
    <property type="entry name" value="STRESS RESPONSE REGULATOR PROTEIN 1"/>
    <property type="match status" value="1"/>
</dbReference>
<dbReference type="Gene3D" id="3.40.50.2300">
    <property type="match status" value="1"/>
</dbReference>